<dbReference type="SUPFAM" id="SSF52922">
    <property type="entry name" value="TK C-terminal domain-like"/>
    <property type="match status" value="1"/>
</dbReference>
<dbReference type="EC" id="2.2.1.1" evidence="5"/>
<sequence length="251" mass="26962">MGVICNGITHHSPGLIPYCATFFVFTDCMRAAIRMSALSQAGVIYVMTHNSIGSRENGPTHQPIEHLASFRAMPNVFMLLPANGNETAGAYKVAILNRNTPSIIALSQQELPQLPRTSIKGVEKGGYIISDNSSGNNLDIVLIGTGSELEIAVKAANELRKGRKAVRVVSLISWELFDNQSNAYKESVLPSSASARLSIEAGSTFGWEKIVGLKGKAMGIDWFGASAPTSRLYKEFGLTPEVVVAAAKEFC</sequence>
<evidence type="ECO:0000256" key="5">
    <source>
        <dbReference type="ARBA" id="ARBA00013152"/>
    </source>
</evidence>
<evidence type="ECO:0000256" key="1">
    <source>
        <dbReference type="ARBA" id="ARBA00001946"/>
    </source>
</evidence>
<comment type="cofactor">
    <cofactor evidence="2">
        <name>thiamine diphosphate</name>
        <dbReference type="ChEBI" id="CHEBI:58937"/>
    </cofactor>
</comment>
<proteinExistence type="inferred from homology"/>
<comment type="caution">
    <text evidence="11">The sequence shown here is derived from an EMBL/GenBank/DDBJ whole genome shotgun (WGS) entry which is preliminary data.</text>
</comment>
<evidence type="ECO:0000313" key="11">
    <source>
        <dbReference type="EMBL" id="MBA0655979.1"/>
    </source>
</evidence>
<dbReference type="InterPro" id="IPR033247">
    <property type="entry name" value="Transketolase_fam"/>
</dbReference>
<dbReference type="OrthoDB" id="10267175at2759"/>
<dbReference type="Pfam" id="PF22613">
    <property type="entry name" value="Transketolase_C_1"/>
    <property type="match status" value="1"/>
</dbReference>
<comment type="subunit">
    <text evidence="4">Homodimer.</text>
</comment>
<dbReference type="InterPro" id="IPR005475">
    <property type="entry name" value="Transketolase-like_Pyr-bd"/>
</dbReference>
<evidence type="ECO:0000256" key="9">
    <source>
        <dbReference type="ARBA" id="ARBA00023052"/>
    </source>
</evidence>
<dbReference type="GO" id="GO:0006098">
    <property type="term" value="P:pentose-phosphate shunt"/>
    <property type="evidence" value="ECO:0007669"/>
    <property type="project" value="TreeGrafter"/>
</dbReference>
<evidence type="ECO:0000256" key="2">
    <source>
        <dbReference type="ARBA" id="ARBA00001964"/>
    </source>
</evidence>
<dbReference type="SUPFAM" id="SSF52518">
    <property type="entry name" value="Thiamin diphosphate-binding fold (THDP-binding)"/>
    <property type="match status" value="1"/>
</dbReference>
<dbReference type="CDD" id="cd07033">
    <property type="entry name" value="TPP_PYR_DXS_TK_like"/>
    <property type="match status" value="1"/>
</dbReference>
<comment type="similarity">
    <text evidence="3">Belongs to the transketolase family.</text>
</comment>
<dbReference type="Pfam" id="PF02779">
    <property type="entry name" value="Transket_pyr"/>
    <property type="match status" value="1"/>
</dbReference>
<dbReference type="FunFam" id="3.40.50.920:FF:000003">
    <property type="entry name" value="Transketolase"/>
    <property type="match status" value="1"/>
</dbReference>
<dbReference type="InterPro" id="IPR009014">
    <property type="entry name" value="Transketo_C/PFOR_II"/>
</dbReference>
<organism evidence="11 12">
    <name type="scientific">Gossypium klotzschianum</name>
    <dbReference type="NCBI Taxonomy" id="34286"/>
    <lineage>
        <taxon>Eukaryota</taxon>
        <taxon>Viridiplantae</taxon>
        <taxon>Streptophyta</taxon>
        <taxon>Embryophyta</taxon>
        <taxon>Tracheophyta</taxon>
        <taxon>Spermatophyta</taxon>
        <taxon>Magnoliopsida</taxon>
        <taxon>eudicotyledons</taxon>
        <taxon>Gunneridae</taxon>
        <taxon>Pentapetalae</taxon>
        <taxon>rosids</taxon>
        <taxon>malvids</taxon>
        <taxon>Malvales</taxon>
        <taxon>Malvaceae</taxon>
        <taxon>Malvoideae</taxon>
        <taxon>Gossypium</taxon>
    </lineage>
</organism>
<dbReference type="GO" id="GO:0004802">
    <property type="term" value="F:transketolase activity"/>
    <property type="evidence" value="ECO:0007669"/>
    <property type="project" value="UniProtKB-EC"/>
</dbReference>
<dbReference type="Gene3D" id="3.40.50.920">
    <property type="match status" value="1"/>
</dbReference>
<dbReference type="GO" id="GO:0046872">
    <property type="term" value="F:metal ion binding"/>
    <property type="evidence" value="ECO:0007669"/>
    <property type="project" value="UniProtKB-KW"/>
</dbReference>
<keyword evidence="7" id="KW-0479">Metal-binding</keyword>
<evidence type="ECO:0000256" key="7">
    <source>
        <dbReference type="ARBA" id="ARBA00022723"/>
    </source>
</evidence>
<keyword evidence="12" id="KW-1185">Reference proteome</keyword>
<feature type="domain" description="Transketolase-like pyrimidine-binding" evidence="10">
    <location>
        <begin position="1"/>
        <end position="113"/>
    </location>
</feature>
<keyword evidence="6" id="KW-0808">Transferase</keyword>
<evidence type="ECO:0000256" key="3">
    <source>
        <dbReference type="ARBA" id="ARBA00007131"/>
    </source>
</evidence>
<evidence type="ECO:0000256" key="4">
    <source>
        <dbReference type="ARBA" id="ARBA00011738"/>
    </source>
</evidence>
<keyword evidence="8" id="KW-0460">Magnesium</keyword>
<keyword evidence="9" id="KW-0786">Thiamine pyrophosphate</keyword>
<dbReference type="GO" id="GO:0005829">
    <property type="term" value="C:cytosol"/>
    <property type="evidence" value="ECO:0007669"/>
    <property type="project" value="TreeGrafter"/>
</dbReference>
<comment type="cofactor">
    <cofactor evidence="1">
        <name>Mg(2+)</name>
        <dbReference type="ChEBI" id="CHEBI:18420"/>
    </cofactor>
</comment>
<dbReference type="PANTHER" id="PTHR43522:SF2">
    <property type="entry name" value="TRANSKETOLASE 1-RELATED"/>
    <property type="match status" value="1"/>
</dbReference>
<protein>
    <recommendedName>
        <fullName evidence="5">transketolase</fullName>
        <ecNumber evidence="5">2.2.1.1</ecNumber>
    </recommendedName>
</protein>
<reference evidence="11 12" key="1">
    <citation type="journal article" date="2019" name="Genome Biol. Evol.">
        <title>Insights into the evolution of the New World diploid cottons (Gossypium, subgenus Houzingenia) based on genome sequencing.</title>
        <authorList>
            <person name="Grover C.E."/>
            <person name="Arick M.A. 2nd"/>
            <person name="Thrash A."/>
            <person name="Conover J.L."/>
            <person name="Sanders W.S."/>
            <person name="Peterson D.G."/>
            <person name="Frelichowski J.E."/>
            <person name="Scheffler J.A."/>
            <person name="Scheffler B.E."/>
            <person name="Wendel J.F."/>
        </authorList>
    </citation>
    <scope>NUCLEOTIDE SEQUENCE [LARGE SCALE GENOMIC DNA]</scope>
    <source>
        <strain evidence="11">57</strain>
        <tissue evidence="11">Leaf</tissue>
    </source>
</reference>
<evidence type="ECO:0000313" key="12">
    <source>
        <dbReference type="Proteomes" id="UP000593573"/>
    </source>
</evidence>
<dbReference type="PANTHER" id="PTHR43522">
    <property type="entry name" value="TRANSKETOLASE"/>
    <property type="match status" value="1"/>
</dbReference>
<accession>A0A7J8V0K0</accession>
<dbReference type="SMART" id="SM00861">
    <property type="entry name" value="Transket_pyr"/>
    <property type="match status" value="1"/>
</dbReference>
<dbReference type="EMBL" id="JABFAB010000008">
    <property type="protein sequence ID" value="MBA0655979.1"/>
    <property type="molecule type" value="Genomic_DNA"/>
</dbReference>
<evidence type="ECO:0000259" key="10">
    <source>
        <dbReference type="SMART" id="SM00861"/>
    </source>
</evidence>
<gene>
    <name evidence="11" type="ORF">Goklo_008390</name>
</gene>
<dbReference type="Proteomes" id="UP000593573">
    <property type="component" value="Unassembled WGS sequence"/>
</dbReference>
<evidence type="ECO:0000256" key="6">
    <source>
        <dbReference type="ARBA" id="ARBA00022679"/>
    </source>
</evidence>
<evidence type="ECO:0000256" key="8">
    <source>
        <dbReference type="ARBA" id="ARBA00022842"/>
    </source>
</evidence>
<name>A0A7J8V0K0_9ROSI</name>
<dbReference type="Gene3D" id="3.40.50.970">
    <property type="match status" value="1"/>
</dbReference>
<dbReference type="InterPro" id="IPR055152">
    <property type="entry name" value="Transketolase-like_C_2"/>
</dbReference>
<dbReference type="AlphaFoldDB" id="A0A7J8V0K0"/>
<dbReference type="InterPro" id="IPR029061">
    <property type="entry name" value="THDP-binding"/>
</dbReference>